<dbReference type="Proteomes" id="UP000250266">
    <property type="component" value="Unassembled WGS sequence"/>
</dbReference>
<protein>
    <submittedName>
        <fullName evidence="1">Uncharacterized protein</fullName>
    </submittedName>
</protein>
<dbReference type="OrthoDB" id="2157530at2759"/>
<proteinExistence type="predicted"/>
<dbReference type="AlphaFoldDB" id="A0A8E2DY67"/>
<gene>
    <name evidence="1" type="ORF">K432DRAFT_257846</name>
</gene>
<organism evidence="1 2">
    <name type="scientific">Lepidopterella palustris CBS 459.81</name>
    <dbReference type="NCBI Taxonomy" id="1314670"/>
    <lineage>
        <taxon>Eukaryota</taxon>
        <taxon>Fungi</taxon>
        <taxon>Dikarya</taxon>
        <taxon>Ascomycota</taxon>
        <taxon>Pezizomycotina</taxon>
        <taxon>Dothideomycetes</taxon>
        <taxon>Pleosporomycetidae</taxon>
        <taxon>Mytilinidiales</taxon>
        <taxon>Argynnaceae</taxon>
        <taxon>Lepidopterella</taxon>
    </lineage>
</organism>
<dbReference type="EMBL" id="KV745621">
    <property type="protein sequence ID" value="OCK73897.1"/>
    <property type="molecule type" value="Genomic_DNA"/>
</dbReference>
<sequence length="63" mass="6869">GRKLFSTTNGYIGIGDITLEPGDLACVLLGGRTPFILRPVDHGKYRYIGECYLHGTMLGEALQ</sequence>
<dbReference type="Pfam" id="PF26639">
    <property type="entry name" value="Het-6_barrel"/>
    <property type="match status" value="1"/>
</dbReference>
<reference evidence="1 2" key="1">
    <citation type="journal article" date="2016" name="Nat. Commun.">
        <title>Ectomycorrhizal ecology is imprinted in the genome of the dominant symbiotic fungus Cenococcum geophilum.</title>
        <authorList>
            <consortium name="DOE Joint Genome Institute"/>
            <person name="Peter M."/>
            <person name="Kohler A."/>
            <person name="Ohm R.A."/>
            <person name="Kuo A."/>
            <person name="Krutzmann J."/>
            <person name="Morin E."/>
            <person name="Arend M."/>
            <person name="Barry K.W."/>
            <person name="Binder M."/>
            <person name="Choi C."/>
            <person name="Clum A."/>
            <person name="Copeland A."/>
            <person name="Grisel N."/>
            <person name="Haridas S."/>
            <person name="Kipfer T."/>
            <person name="LaButti K."/>
            <person name="Lindquist E."/>
            <person name="Lipzen A."/>
            <person name="Maire R."/>
            <person name="Meier B."/>
            <person name="Mihaltcheva S."/>
            <person name="Molinier V."/>
            <person name="Murat C."/>
            <person name="Poggeler S."/>
            <person name="Quandt C.A."/>
            <person name="Sperisen C."/>
            <person name="Tritt A."/>
            <person name="Tisserant E."/>
            <person name="Crous P.W."/>
            <person name="Henrissat B."/>
            <person name="Nehls U."/>
            <person name="Egli S."/>
            <person name="Spatafora J.W."/>
            <person name="Grigoriev I.V."/>
            <person name="Martin F.M."/>
        </authorList>
    </citation>
    <scope>NUCLEOTIDE SEQUENCE [LARGE SCALE GENOMIC DNA]</scope>
    <source>
        <strain evidence="1 2">CBS 459.81</strain>
    </source>
</reference>
<name>A0A8E2DY67_9PEZI</name>
<accession>A0A8E2DY67</accession>
<evidence type="ECO:0000313" key="2">
    <source>
        <dbReference type="Proteomes" id="UP000250266"/>
    </source>
</evidence>
<keyword evidence="2" id="KW-1185">Reference proteome</keyword>
<feature type="non-terminal residue" evidence="1">
    <location>
        <position position="1"/>
    </location>
</feature>
<feature type="non-terminal residue" evidence="1">
    <location>
        <position position="63"/>
    </location>
</feature>
<evidence type="ECO:0000313" key="1">
    <source>
        <dbReference type="EMBL" id="OCK73897.1"/>
    </source>
</evidence>